<dbReference type="InterPro" id="IPR014710">
    <property type="entry name" value="RmlC-like_jellyroll"/>
</dbReference>
<dbReference type="OrthoDB" id="1932894at2759"/>
<accession>A0A8K0E2D4</accession>
<name>A0A8K0E2D4_9ROSA</name>
<comment type="caution">
    <text evidence="2">The sequence shown here is derived from an EMBL/GenBank/DDBJ whole genome shotgun (WGS) entry which is preliminary data.</text>
</comment>
<evidence type="ECO:0008006" key="4">
    <source>
        <dbReference type="Google" id="ProtNLM"/>
    </source>
</evidence>
<dbReference type="InterPro" id="IPR011051">
    <property type="entry name" value="RmlC_Cupin_sf"/>
</dbReference>
<dbReference type="PANTHER" id="PTHR31189:SF7">
    <property type="entry name" value="OS03G0197300 PROTEIN"/>
    <property type="match status" value="1"/>
</dbReference>
<evidence type="ECO:0000256" key="1">
    <source>
        <dbReference type="SAM" id="SignalP"/>
    </source>
</evidence>
<dbReference type="PANTHER" id="PTHR31189">
    <property type="entry name" value="OS03G0336100 PROTEIN-RELATED"/>
    <property type="match status" value="1"/>
</dbReference>
<feature type="chain" id="PRO_5035461736" description="Vicilin" evidence="1">
    <location>
        <begin position="18"/>
        <end position="151"/>
    </location>
</feature>
<dbReference type="InterPro" id="IPR050253">
    <property type="entry name" value="Seed_Storage-Functional"/>
</dbReference>
<dbReference type="CDD" id="cd02244">
    <property type="entry name" value="cupin_7S_vicilin-like_N"/>
    <property type="match status" value="1"/>
</dbReference>
<dbReference type="SUPFAM" id="SSF51182">
    <property type="entry name" value="RmlC-like cupins"/>
    <property type="match status" value="1"/>
</dbReference>
<dbReference type="Gene3D" id="2.60.120.10">
    <property type="entry name" value="Jelly Rolls"/>
    <property type="match status" value="1"/>
</dbReference>
<protein>
    <recommendedName>
        <fullName evidence="4">Vicilin</fullName>
    </recommendedName>
</protein>
<dbReference type="Proteomes" id="UP000796880">
    <property type="component" value="Unassembled WGS sequence"/>
</dbReference>
<dbReference type="EMBL" id="VOIH02000008">
    <property type="protein sequence ID" value="KAF3439051.1"/>
    <property type="molecule type" value="Genomic_DNA"/>
</dbReference>
<gene>
    <name evidence="2" type="ORF">FNV43_RR17326</name>
</gene>
<keyword evidence="1" id="KW-0732">Signal</keyword>
<organism evidence="2 3">
    <name type="scientific">Rhamnella rubrinervis</name>
    <dbReference type="NCBI Taxonomy" id="2594499"/>
    <lineage>
        <taxon>Eukaryota</taxon>
        <taxon>Viridiplantae</taxon>
        <taxon>Streptophyta</taxon>
        <taxon>Embryophyta</taxon>
        <taxon>Tracheophyta</taxon>
        <taxon>Spermatophyta</taxon>
        <taxon>Magnoliopsida</taxon>
        <taxon>eudicotyledons</taxon>
        <taxon>Gunneridae</taxon>
        <taxon>Pentapetalae</taxon>
        <taxon>rosids</taxon>
        <taxon>fabids</taxon>
        <taxon>Rosales</taxon>
        <taxon>Rhamnaceae</taxon>
        <taxon>rhamnoid group</taxon>
        <taxon>Rhamneae</taxon>
        <taxon>Rhamnella</taxon>
    </lineage>
</organism>
<dbReference type="AlphaFoldDB" id="A0A8K0E2D4"/>
<sequence length="151" mass="16748">MIFVLACLCILSFPSEALNSNGSTTSSDDTVGLVVTKDQRKSLVVTEYGEISVIDNIEDGTGGPYHIQFLTLEPNSLFLPVLLHADMVLYVHTGSGKLTWVEEKHLKTVSLKRGDIFRLKPDSVFYLESEREKLRVNAIFANSDEDDVSPV</sequence>
<keyword evidence="3" id="KW-1185">Reference proteome</keyword>
<reference evidence="2" key="1">
    <citation type="submission" date="2020-03" db="EMBL/GenBank/DDBJ databases">
        <title>A high-quality chromosome-level genome assembly of a woody plant with both climbing and erect habits, Rhamnella rubrinervis.</title>
        <authorList>
            <person name="Lu Z."/>
            <person name="Yang Y."/>
            <person name="Zhu X."/>
            <person name="Sun Y."/>
        </authorList>
    </citation>
    <scope>NUCLEOTIDE SEQUENCE</scope>
    <source>
        <strain evidence="2">BYM</strain>
        <tissue evidence="2">Leaf</tissue>
    </source>
</reference>
<proteinExistence type="predicted"/>
<evidence type="ECO:0000313" key="2">
    <source>
        <dbReference type="EMBL" id="KAF3439051.1"/>
    </source>
</evidence>
<feature type="signal peptide" evidence="1">
    <location>
        <begin position="1"/>
        <end position="17"/>
    </location>
</feature>
<evidence type="ECO:0000313" key="3">
    <source>
        <dbReference type="Proteomes" id="UP000796880"/>
    </source>
</evidence>